<proteinExistence type="predicted"/>
<sequence>MDTLRCMLAVAAQLDYKTQQFDVDTAFLYGRTDEEVYIRQPFGCEDVSEPGLAWFLPHALYGTKQAARAWYETLCSHFNKRGFESLKADPCVFFKIASCVGFCAVIANVYDLIVIVPKLDGITLVRDELLGIEVQRDRA</sequence>
<keyword evidence="3" id="KW-1185">Reference proteome</keyword>
<feature type="domain" description="Reverse transcriptase Ty1/copia-type" evidence="1">
    <location>
        <begin position="2"/>
        <end position="115"/>
    </location>
</feature>
<protein>
    <submittedName>
        <fullName evidence="2">Gag-pol polyprotein</fullName>
    </submittedName>
</protein>
<dbReference type="OrthoDB" id="3432594at2759"/>
<dbReference type="RefSeq" id="XP_024574614.1">
    <property type="nucleotide sequence ID" value="XM_024723660.1"/>
</dbReference>
<dbReference type="EMBL" id="CCYD01000321">
    <property type="protein sequence ID" value="CEG38245.1"/>
    <property type="molecule type" value="Genomic_DNA"/>
</dbReference>
<dbReference type="AlphaFoldDB" id="A0A0P1AC27"/>
<dbReference type="STRING" id="4781.A0A0P1AC27"/>
<dbReference type="Proteomes" id="UP000054928">
    <property type="component" value="Unassembled WGS sequence"/>
</dbReference>
<evidence type="ECO:0000313" key="3">
    <source>
        <dbReference type="Proteomes" id="UP000054928"/>
    </source>
</evidence>
<evidence type="ECO:0000313" key="2">
    <source>
        <dbReference type="EMBL" id="CEG38245.1"/>
    </source>
</evidence>
<dbReference type="Pfam" id="PF07727">
    <property type="entry name" value="RVT_2"/>
    <property type="match status" value="1"/>
</dbReference>
<name>A0A0P1AC27_PLAHL</name>
<organism evidence="2 3">
    <name type="scientific">Plasmopara halstedii</name>
    <name type="common">Downy mildew of sunflower</name>
    <dbReference type="NCBI Taxonomy" id="4781"/>
    <lineage>
        <taxon>Eukaryota</taxon>
        <taxon>Sar</taxon>
        <taxon>Stramenopiles</taxon>
        <taxon>Oomycota</taxon>
        <taxon>Peronosporomycetes</taxon>
        <taxon>Peronosporales</taxon>
        <taxon>Peronosporaceae</taxon>
        <taxon>Plasmopara</taxon>
    </lineage>
</organism>
<accession>A0A0P1AC27</accession>
<evidence type="ECO:0000259" key="1">
    <source>
        <dbReference type="Pfam" id="PF07727"/>
    </source>
</evidence>
<dbReference type="InterPro" id="IPR013103">
    <property type="entry name" value="RVT_2"/>
</dbReference>
<reference evidence="3" key="1">
    <citation type="submission" date="2014-09" db="EMBL/GenBank/DDBJ databases">
        <authorList>
            <person name="Sharma Rahul"/>
            <person name="Thines Marco"/>
        </authorList>
    </citation>
    <scope>NUCLEOTIDE SEQUENCE [LARGE SCALE GENOMIC DNA]</scope>
</reference>
<dbReference type="GeneID" id="36403385"/>